<dbReference type="RefSeq" id="WP_073095498.1">
    <property type="nucleotide sequence ID" value="NZ_FRCY01000009.1"/>
</dbReference>
<evidence type="ECO:0000259" key="3">
    <source>
        <dbReference type="PROSITE" id="PS51000"/>
    </source>
</evidence>
<dbReference type="OrthoDB" id="9815009at2"/>
<dbReference type="Pfam" id="PF25583">
    <property type="entry name" value="WCX"/>
    <property type="match status" value="1"/>
</dbReference>
<dbReference type="InterPro" id="IPR036388">
    <property type="entry name" value="WH-like_DNA-bd_sf"/>
</dbReference>
<dbReference type="SMART" id="SM00420">
    <property type="entry name" value="HTH_DEOR"/>
    <property type="match status" value="1"/>
</dbReference>
<feature type="domain" description="HTH deoR-type" evidence="3">
    <location>
        <begin position="3"/>
        <end position="58"/>
    </location>
</feature>
<dbReference type="PROSITE" id="PS51000">
    <property type="entry name" value="HTH_DEOR_2"/>
    <property type="match status" value="1"/>
</dbReference>
<evidence type="ECO:0000256" key="1">
    <source>
        <dbReference type="ARBA" id="ARBA00023015"/>
    </source>
</evidence>
<dbReference type="PIRSF" id="PIRSF016838">
    <property type="entry name" value="PafC"/>
    <property type="match status" value="1"/>
</dbReference>
<dbReference type="InterPro" id="IPR051534">
    <property type="entry name" value="CBASS_pafABC_assoc_protein"/>
</dbReference>
<evidence type="ECO:0000313" key="4">
    <source>
        <dbReference type="EMBL" id="SHN18010.1"/>
    </source>
</evidence>
<dbReference type="GO" id="GO:0003677">
    <property type="term" value="F:DNA binding"/>
    <property type="evidence" value="ECO:0007669"/>
    <property type="project" value="UniProtKB-KW"/>
</dbReference>
<accession>A0A1M7PL64</accession>
<sequence length="328" mass="37922">MNRLDRLTAILTQLQSKRLLRANEIAERFGVSLRTIYRDMRALEEAGVPIIGEAGQGYALVDGYRLPPVMFTREEALSFLVAEKVVEKVADRESSKNFQTAVYKIKSVLRQPEKDVIEHLSSHIQVRRKNSLQAAGKEQVLQGILDSLSEKKLIEICYTTFVEEQTSTRILEPIGVYFAFEQWYMIAYCRLRNDYRTFRLDRINALKVMDERFKGNHPSLQAYLEKIEKEENLTKVVIATKKSMVKYLQSQLYDQGFVLKEDCGDTVLLTFMTCSLEGFLRWIIMMADEVTIIQPQELKDRLKELLEVMLRRHSDAVAAFPKGGDHIK</sequence>
<dbReference type="PROSITE" id="PS52050">
    <property type="entry name" value="WYL"/>
    <property type="match status" value="1"/>
</dbReference>
<gene>
    <name evidence="4" type="ORF">SAMN04488057_109121</name>
</gene>
<keyword evidence="2" id="KW-0804">Transcription</keyword>
<dbReference type="GO" id="GO:0003700">
    <property type="term" value="F:DNA-binding transcription factor activity"/>
    <property type="evidence" value="ECO:0007669"/>
    <property type="project" value="InterPro"/>
</dbReference>
<dbReference type="InterPro" id="IPR026881">
    <property type="entry name" value="WYL_dom"/>
</dbReference>
<dbReference type="InterPro" id="IPR001034">
    <property type="entry name" value="DeoR_HTH"/>
</dbReference>
<dbReference type="STRING" id="388280.SAMN04488057_109121"/>
<dbReference type="Gene3D" id="1.10.10.10">
    <property type="entry name" value="Winged helix-like DNA-binding domain superfamily/Winged helix DNA-binding domain"/>
    <property type="match status" value="1"/>
</dbReference>
<proteinExistence type="predicted"/>
<dbReference type="Proteomes" id="UP000184513">
    <property type="component" value="Unassembled WGS sequence"/>
</dbReference>
<name>A0A1M7PL64_9BACT</name>
<dbReference type="InterPro" id="IPR057727">
    <property type="entry name" value="WCX_dom"/>
</dbReference>
<dbReference type="InterPro" id="IPR013196">
    <property type="entry name" value="HTH_11"/>
</dbReference>
<evidence type="ECO:0000313" key="5">
    <source>
        <dbReference type="Proteomes" id="UP000184513"/>
    </source>
</evidence>
<dbReference type="InterPro" id="IPR036390">
    <property type="entry name" value="WH_DNA-bd_sf"/>
</dbReference>
<dbReference type="PANTHER" id="PTHR34580:SF3">
    <property type="entry name" value="PROTEIN PAFB"/>
    <property type="match status" value="1"/>
</dbReference>
<keyword evidence="1" id="KW-0805">Transcription regulation</keyword>
<reference evidence="4 5" key="1">
    <citation type="submission" date="2016-11" db="EMBL/GenBank/DDBJ databases">
        <authorList>
            <person name="Jaros S."/>
            <person name="Januszkiewicz K."/>
            <person name="Wedrychowicz H."/>
        </authorList>
    </citation>
    <scope>NUCLEOTIDE SEQUENCE [LARGE SCALE GENOMIC DNA]</scope>
    <source>
        <strain evidence="4 5">CGMCC 1.6102</strain>
    </source>
</reference>
<keyword evidence="4" id="KW-0238">DNA-binding</keyword>
<keyword evidence="5" id="KW-1185">Reference proteome</keyword>
<evidence type="ECO:0000256" key="2">
    <source>
        <dbReference type="ARBA" id="ARBA00023163"/>
    </source>
</evidence>
<dbReference type="SUPFAM" id="SSF46785">
    <property type="entry name" value="Winged helix' DNA-binding domain"/>
    <property type="match status" value="1"/>
</dbReference>
<dbReference type="AlphaFoldDB" id="A0A1M7PL64"/>
<dbReference type="InterPro" id="IPR028349">
    <property type="entry name" value="PafC-like"/>
</dbReference>
<protein>
    <submittedName>
        <fullName evidence="4">Predicted DNA-binding transcriptional regulator YafY, contains an HTH and WYL domains</fullName>
    </submittedName>
</protein>
<dbReference type="EMBL" id="FRCY01000009">
    <property type="protein sequence ID" value="SHN18010.1"/>
    <property type="molecule type" value="Genomic_DNA"/>
</dbReference>
<organism evidence="4 5">
    <name type="scientific">Cyclobacterium lianum</name>
    <dbReference type="NCBI Taxonomy" id="388280"/>
    <lineage>
        <taxon>Bacteria</taxon>
        <taxon>Pseudomonadati</taxon>
        <taxon>Bacteroidota</taxon>
        <taxon>Cytophagia</taxon>
        <taxon>Cytophagales</taxon>
        <taxon>Cyclobacteriaceae</taxon>
        <taxon>Cyclobacterium</taxon>
    </lineage>
</organism>
<dbReference type="PANTHER" id="PTHR34580">
    <property type="match status" value="1"/>
</dbReference>
<dbReference type="Pfam" id="PF08279">
    <property type="entry name" value="HTH_11"/>
    <property type="match status" value="1"/>
</dbReference>
<dbReference type="Pfam" id="PF13280">
    <property type="entry name" value="WYL"/>
    <property type="match status" value="1"/>
</dbReference>